<evidence type="ECO:0000256" key="2">
    <source>
        <dbReference type="ARBA" id="ARBA00005065"/>
    </source>
</evidence>
<comment type="pathway">
    <text evidence="2">Cofactor biosynthesis; NAD(+) biosynthesis; quinolinate from iminoaspartate: step 1/1.</text>
</comment>
<evidence type="ECO:0000256" key="4">
    <source>
        <dbReference type="ARBA" id="ARBA00022485"/>
    </source>
</evidence>
<dbReference type="EC" id="2.5.1.72" evidence="3 10"/>
<reference evidence="11 12" key="1">
    <citation type="submission" date="2020-10" db="EMBL/GenBank/DDBJ databases">
        <title>Olsenella immobilis sp.nov., isolated from the mud in a fermentation cellar used for the production of Chinese strong-flavoured liquor.</title>
        <authorList>
            <person name="Lu L."/>
        </authorList>
    </citation>
    <scope>NUCLEOTIDE SEQUENCE [LARGE SCALE GENOMIC DNA]</scope>
    <source>
        <strain evidence="11 12">LZLJ-2</strain>
    </source>
</reference>
<dbReference type="GO" id="GO:0051539">
    <property type="term" value="F:4 iron, 4 sulfur cluster binding"/>
    <property type="evidence" value="ECO:0007669"/>
    <property type="project" value="UniProtKB-KW"/>
</dbReference>
<dbReference type="InterPro" id="IPR003473">
    <property type="entry name" value="NadA"/>
</dbReference>
<dbReference type="KEGG" id="tio:INP52_07940"/>
<sequence>MVSDEMRAEVERLKAEQDAVILAHYYVTPEAQELADYVGDSFFLSKLAATLDCKTLVFAGVRFMAESAKLLSPNKRVLMPEPSADCPMAHMMRRETIDQARATYGDDLAVACYVNSTTQMKALSDVCVTSSNAVRIVRALPQPHVLFIPDQHLGHYVSEQVSEKNVILNDGFCPTHEAIEVVEVEALQERYPHAVTLAHPECGSWVLEKADFVGSTSQMIEAAVSSDATDFIVLTVHGVLSELERRCAGTGKRFHFPATTPICPNMARVSGEKVRSCLADGTGEVDLPPDDVAERARAALSRMLELAR</sequence>
<organism evidence="11 12">
    <name type="scientific">Thermophilibacter immobilis</name>
    <dbReference type="NCBI Taxonomy" id="2779519"/>
    <lineage>
        <taxon>Bacteria</taxon>
        <taxon>Bacillati</taxon>
        <taxon>Actinomycetota</taxon>
        <taxon>Coriobacteriia</taxon>
        <taxon>Coriobacteriales</taxon>
        <taxon>Atopobiaceae</taxon>
        <taxon>Thermophilibacter</taxon>
    </lineage>
</organism>
<evidence type="ECO:0000313" key="11">
    <source>
        <dbReference type="EMBL" id="QOY60329.1"/>
    </source>
</evidence>
<comment type="cofactor">
    <cofactor evidence="1">
        <name>[4Fe-4S] cluster</name>
        <dbReference type="ChEBI" id="CHEBI:49883"/>
    </cofactor>
</comment>
<protein>
    <recommendedName>
        <fullName evidence="3 10">Quinolinate synthase</fullName>
        <ecNumber evidence="3 10">2.5.1.72</ecNumber>
    </recommendedName>
</protein>
<keyword evidence="4" id="KW-0004">4Fe-4S</keyword>
<keyword evidence="9" id="KW-0411">Iron-sulfur</keyword>
<evidence type="ECO:0000256" key="8">
    <source>
        <dbReference type="ARBA" id="ARBA00023004"/>
    </source>
</evidence>
<evidence type="ECO:0000256" key="5">
    <source>
        <dbReference type="ARBA" id="ARBA00022642"/>
    </source>
</evidence>
<keyword evidence="6" id="KW-0808">Transferase</keyword>
<keyword evidence="7" id="KW-0479">Metal-binding</keyword>
<name>A0A7S7M7W6_9ACTN</name>
<dbReference type="InterPro" id="IPR036094">
    <property type="entry name" value="NadA_sf"/>
</dbReference>
<evidence type="ECO:0000256" key="9">
    <source>
        <dbReference type="ARBA" id="ARBA00023014"/>
    </source>
</evidence>
<proteinExistence type="predicted"/>
<dbReference type="GO" id="GO:0005829">
    <property type="term" value="C:cytosol"/>
    <property type="evidence" value="ECO:0007669"/>
    <property type="project" value="TreeGrafter"/>
</dbReference>
<dbReference type="PANTHER" id="PTHR30573">
    <property type="entry name" value="QUINOLINATE SYNTHETASE A"/>
    <property type="match status" value="1"/>
</dbReference>
<keyword evidence="5" id="KW-0662">Pyridine nucleotide biosynthesis</keyword>
<evidence type="ECO:0000256" key="10">
    <source>
        <dbReference type="NCBIfam" id="TIGR00550"/>
    </source>
</evidence>
<dbReference type="AlphaFoldDB" id="A0A7S7M7W6"/>
<dbReference type="NCBIfam" id="TIGR00550">
    <property type="entry name" value="nadA"/>
    <property type="match status" value="1"/>
</dbReference>
<evidence type="ECO:0000313" key="12">
    <source>
        <dbReference type="Proteomes" id="UP000593735"/>
    </source>
</evidence>
<dbReference type="Pfam" id="PF02445">
    <property type="entry name" value="NadA"/>
    <property type="match status" value="1"/>
</dbReference>
<dbReference type="Proteomes" id="UP000593735">
    <property type="component" value="Chromosome"/>
</dbReference>
<dbReference type="EMBL" id="CP063767">
    <property type="protein sequence ID" value="QOY60329.1"/>
    <property type="molecule type" value="Genomic_DNA"/>
</dbReference>
<evidence type="ECO:0000256" key="7">
    <source>
        <dbReference type="ARBA" id="ARBA00022723"/>
    </source>
</evidence>
<evidence type="ECO:0000256" key="3">
    <source>
        <dbReference type="ARBA" id="ARBA00012669"/>
    </source>
</evidence>
<keyword evidence="12" id="KW-1185">Reference proteome</keyword>
<dbReference type="NCBIfam" id="NF006878">
    <property type="entry name" value="PRK09375.1-2"/>
    <property type="match status" value="1"/>
</dbReference>
<accession>A0A7S7M7W6</accession>
<dbReference type="GO" id="GO:0046872">
    <property type="term" value="F:metal ion binding"/>
    <property type="evidence" value="ECO:0007669"/>
    <property type="project" value="UniProtKB-KW"/>
</dbReference>
<dbReference type="SUPFAM" id="SSF142754">
    <property type="entry name" value="NadA-like"/>
    <property type="match status" value="1"/>
</dbReference>
<dbReference type="PANTHER" id="PTHR30573:SF0">
    <property type="entry name" value="QUINOLINATE SYNTHASE, CHLOROPLASTIC"/>
    <property type="match status" value="1"/>
</dbReference>
<evidence type="ECO:0000256" key="6">
    <source>
        <dbReference type="ARBA" id="ARBA00022679"/>
    </source>
</evidence>
<dbReference type="GO" id="GO:0034628">
    <property type="term" value="P:'de novo' NAD+ biosynthetic process from L-aspartate"/>
    <property type="evidence" value="ECO:0007669"/>
    <property type="project" value="TreeGrafter"/>
</dbReference>
<dbReference type="Gene3D" id="3.40.50.10800">
    <property type="entry name" value="NadA-like"/>
    <property type="match status" value="3"/>
</dbReference>
<dbReference type="UniPathway" id="UPA00253">
    <property type="reaction ID" value="UER00327"/>
</dbReference>
<dbReference type="GO" id="GO:0008987">
    <property type="term" value="F:quinolinate synthetase A activity"/>
    <property type="evidence" value="ECO:0007669"/>
    <property type="project" value="UniProtKB-UniRule"/>
</dbReference>
<dbReference type="RefSeq" id="WP_194370664.1">
    <property type="nucleotide sequence ID" value="NZ_CP063767.1"/>
</dbReference>
<keyword evidence="8" id="KW-0408">Iron</keyword>
<evidence type="ECO:0000256" key="1">
    <source>
        <dbReference type="ARBA" id="ARBA00001966"/>
    </source>
</evidence>
<gene>
    <name evidence="11" type="primary">nadA</name>
    <name evidence="11" type="ORF">INP52_07940</name>
</gene>